<evidence type="ECO:0000313" key="1">
    <source>
        <dbReference type="EMBL" id="MDR6215964.1"/>
    </source>
</evidence>
<comment type="caution">
    <text evidence="1">The sequence shown here is derived from an EMBL/GenBank/DDBJ whole genome shotgun (WGS) entry which is preliminary data.</text>
</comment>
<name>A0ABU1II78_9BURK</name>
<dbReference type="EMBL" id="JAVIZX010000001">
    <property type="protein sequence ID" value="MDR6215964.1"/>
    <property type="molecule type" value="Genomic_DNA"/>
</dbReference>
<proteinExistence type="predicted"/>
<evidence type="ECO:0008006" key="3">
    <source>
        <dbReference type="Google" id="ProtNLM"/>
    </source>
</evidence>
<keyword evidence="2" id="KW-1185">Reference proteome</keyword>
<evidence type="ECO:0000313" key="2">
    <source>
        <dbReference type="Proteomes" id="UP001267710"/>
    </source>
</evidence>
<protein>
    <recommendedName>
        <fullName evidence="3">DUF3619 family protein</fullName>
    </recommendedName>
</protein>
<dbReference type="RefSeq" id="WP_309831003.1">
    <property type="nucleotide sequence ID" value="NZ_JAVIZX010000001.1"/>
</dbReference>
<reference evidence="1 2" key="1">
    <citation type="submission" date="2023-08" db="EMBL/GenBank/DDBJ databases">
        <title>Functional and genomic diversity of the sorghum phyllosphere microbiome.</title>
        <authorList>
            <person name="Shade A."/>
        </authorList>
    </citation>
    <scope>NUCLEOTIDE SEQUENCE [LARGE SCALE GENOMIC DNA]</scope>
    <source>
        <strain evidence="1 2">SORGH_AS_0335</strain>
    </source>
</reference>
<dbReference type="InterPro" id="IPR022064">
    <property type="entry name" value="DUF3619"/>
</dbReference>
<dbReference type="Proteomes" id="UP001267710">
    <property type="component" value="Unassembled WGS sequence"/>
</dbReference>
<accession>A0ABU1II78</accession>
<organism evidence="1 2">
    <name type="scientific">Paracidovorax wautersii</name>
    <dbReference type="NCBI Taxonomy" id="1177982"/>
    <lineage>
        <taxon>Bacteria</taxon>
        <taxon>Pseudomonadati</taxon>
        <taxon>Pseudomonadota</taxon>
        <taxon>Betaproteobacteria</taxon>
        <taxon>Burkholderiales</taxon>
        <taxon>Comamonadaceae</taxon>
        <taxon>Paracidovorax</taxon>
    </lineage>
</organism>
<gene>
    <name evidence="1" type="ORF">QE399_003653</name>
</gene>
<sequence>MNHHPSLAELDLEIAADRFARRVTARLTEGSANLPYDISERLRAARVQAMDKRKRPVAAPVRQAAPARVVVGADGAAMLGGGWGGEGGNWWRATVSAVPLLALVAGLVFISTSMADNSEEVAEVDTALLTDDLPPSAYTDPGFVQYIKAGATPGR</sequence>
<dbReference type="Pfam" id="PF12279">
    <property type="entry name" value="DUF3619"/>
    <property type="match status" value="1"/>
</dbReference>